<feature type="domain" description="Endonuclease/exonuclease/phosphatase" evidence="2">
    <location>
        <begin position="457"/>
        <end position="582"/>
    </location>
</feature>
<keyword evidence="4" id="KW-1185">Reference proteome</keyword>
<dbReference type="InterPro" id="IPR036691">
    <property type="entry name" value="Endo/exonu/phosph_ase_sf"/>
</dbReference>
<dbReference type="EMBL" id="JBJJXI010000105">
    <property type="protein sequence ID" value="KAL3392403.1"/>
    <property type="molecule type" value="Genomic_DNA"/>
</dbReference>
<comment type="caution">
    <text evidence="3">The sequence shown here is derived from an EMBL/GenBank/DDBJ whole genome shotgun (WGS) entry which is preliminary data.</text>
</comment>
<evidence type="ECO:0000313" key="3">
    <source>
        <dbReference type="EMBL" id="KAL3392403.1"/>
    </source>
</evidence>
<feature type="region of interest" description="Disordered" evidence="1">
    <location>
        <begin position="164"/>
        <end position="184"/>
    </location>
</feature>
<organism evidence="3 4">
    <name type="scientific">Trichogramma kaykai</name>
    <dbReference type="NCBI Taxonomy" id="54128"/>
    <lineage>
        <taxon>Eukaryota</taxon>
        <taxon>Metazoa</taxon>
        <taxon>Ecdysozoa</taxon>
        <taxon>Arthropoda</taxon>
        <taxon>Hexapoda</taxon>
        <taxon>Insecta</taxon>
        <taxon>Pterygota</taxon>
        <taxon>Neoptera</taxon>
        <taxon>Endopterygota</taxon>
        <taxon>Hymenoptera</taxon>
        <taxon>Apocrita</taxon>
        <taxon>Proctotrupomorpha</taxon>
        <taxon>Chalcidoidea</taxon>
        <taxon>Trichogrammatidae</taxon>
        <taxon>Trichogramma</taxon>
    </lineage>
</organism>
<sequence length="699" mass="80715">MKAAQNDSNPTNEKENYENIEQSQKMNSESFNDNKVKPPLQTAQYRSGIPGPYSVWIRSKTANREISQFKVGSLIFKKYPNITDICKRSRSKVEVVLLSRVEANSLALYETLGQHGMKAYIPGFRKTSKGIIRGIDIDFTEEQLLEGIMVPGLNQIKSNSPIQINSEKQVDSNESVTENSKGSSTYEWVPTKSIVCTFEGQNLPDKVYLWGLKRAEVVKNVLIVENHSILAKHVNFKLLTVQIAYQTHQIILKQTPISVMNKENRERTYASTMTIKNSDPGQTSFKEMSDNNPLSKHNTKPALQTKLQQQKLQLQQQQQQKSQQQQKLLKQHHEQQHQPSQQQPSGFNKNKDGLSQLQNSTSSSLITLQNTTQKLFNRLYNESQDTHEFNNKSLLKDDDVYKLKGYNVVRYDRTVDKGGGIAFLIKSHIKYEIVEHNLNLDLIEIGIISFETHWGVINLIAYYRSPTHITGSSSVAAWQKDWDSLIKKISEYQKFIFLGDFNAHNSWWGSNHTCSYGNYMQDNLDPAIFTLLNNGLPTHVTITGNEYSTSHIDLTFVSSSLNLDISNWQVLDDTWDSDHFPIETSILTQAKKFEKLDYRYNLRKLNWDSFFIELEQIKSMPKIRNNSKNVNFSKNNQKPSCCWWNDNCERAIRTRKAKLKSLEYHCNLEKFIEFKKIRAITRRTLKNEKKIHLLIIVKV</sequence>
<feature type="compositionally biased region" description="Polar residues" evidence="1">
    <location>
        <begin position="272"/>
        <end position="296"/>
    </location>
</feature>
<evidence type="ECO:0000259" key="2">
    <source>
        <dbReference type="Pfam" id="PF14529"/>
    </source>
</evidence>
<dbReference type="InterPro" id="IPR005135">
    <property type="entry name" value="Endo/exonuclease/phosphatase"/>
</dbReference>
<dbReference type="Gene3D" id="3.60.10.10">
    <property type="entry name" value="Endonuclease/exonuclease/phosphatase"/>
    <property type="match status" value="1"/>
</dbReference>
<reference evidence="3 4" key="1">
    <citation type="journal article" date="2024" name="bioRxiv">
        <title>A reference genome for Trichogramma kaykai: A tiny desert-dwelling parasitoid wasp with competing sex-ratio distorters.</title>
        <authorList>
            <person name="Culotta J."/>
            <person name="Lindsey A.R."/>
        </authorList>
    </citation>
    <scope>NUCLEOTIDE SEQUENCE [LARGE SCALE GENOMIC DNA]</scope>
    <source>
        <strain evidence="3 4">KSX58</strain>
    </source>
</reference>
<dbReference type="Pfam" id="PF14529">
    <property type="entry name" value="Exo_endo_phos_2"/>
    <property type="match status" value="1"/>
</dbReference>
<feature type="region of interest" description="Disordered" evidence="1">
    <location>
        <begin position="272"/>
        <end position="356"/>
    </location>
</feature>
<feature type="region of interest" description="Disordered" evidence="1">
    <location>
        <begin position="1"/>
        <end position="38"/>
    </location>
</feature>
<evidence type="ECO:0000256" key="1">
    <source>
        <dbReference type="SAM" id="MobiDB-lite"/>
    </source>
</evidence>
<gene>
    <name evidence="3" type="ORF">TKK_013041</name>
</gene>
<protein>
    <recommendedName>
        <fullName evidence="2">Endonuclease/exonuclease/phosphatase domain-containing protein</fullName>
    </recommendedName>
</protein>
<accession>A0ABD2WHJ7</accession>
<dbReference type="Proteomes" id="UP001627154">
    <property type="component" value="Unassembled WGS sequence"/>
</dbReference>
<feature type="compositionally biased region" description="Polar residues" evidence="1">
    <location>
        <begin position="1"/>
        <end position="11"/>
    </location>
</feature>
<proteinExistence type="predicted"/>
<dbReference type="SUPFAM" id="SSF56219">
    <property type="entry name" value="DNase I-like"/>
    <property type="match status" value="1"/>
</dbReference>
<dbReference type="AlphaFoldDB" id="A0ABD2WHJ7"/>
<feature type="compositionally biased region" description="Polar residues" evidence="1">
    <location>
        <begin position="19"/>
        <end position="33"/>
    </location>
</feature>
<name>A0ABD2WHJ7_9HYME</name>
<evidence type="ECO:0000313" key="4">
    <source>
        <dbReference type="Proteomes" id="UP001627154"/>
    </source>
</evidence>
<feature type="compositionally biased region" description="Low complexity" evidence="1">
    <location>
        <begin position="303"/>
        <end position="328"/>
    </location>
</feature>